<dbReference type="STRING" id="22663.A0A2I0JQM6"/>
<proteinExistence type="predicted"/>
<feature type="transmembrane region" description="Helical" evidence="4">
    <location>
        <begin position="35"/>
        <end position="56"/>
    </location>
</feature>
<dbReference type="EMBL" id="PGOL01001356">
    <property type="protein sequence ID" value="PKI58599.1"/>
    <property type="molecule type" value="Genomic_DNA"/>
</dbReference>
<feature type="transmembrane region" description="Helical" evidence="4">
    <location>
        <begin position="189"/>
        <end position="210"/>
    </location>
</feature>
<protein>
    <recommendedName>
        <fullName evidence="7">WAT1-related protein</fullName>
    </recommendedName>
</protein>
<dbReference type="InterPro" id="IPR030184">
    <property type="entry name" value="WAT1-related"/>
</dbReference>
<evidence type="ECO:0008006" key="7">
    <source>
        <dbReference type="Google" id="ProtNLM"/>
    </source>
</evidence>
<organism evidence="5 6">
    <name type="scientific">Punica granatum</name>
    <name type="common">Pomegranate</name>
    <dbReference type="NCBI Taxonomy" id="22663"/>
    <lineage>
        <taxon>Eukaryota</taxon>
        <taxon>Viridiplantae</taxon>
        <taxon>Streptophyta</taxon>
        <taxon>Embryophyta</taxon>
        <taxon>Tracheophyta</taxon>
        <taxon>Spermatophyta</taxon>
        <taxon>Magnoliopsida</taxon>
        <taxon>eudicotyledons</taxon>
        <taxon>Gunneridae</taxon>
        <taxon>Pentapetalae</taxon>
        <taxon>rosids</taxon>
        <taxon>malvids</taxon>
        <taxon>Myrtales</taxon>
        <taxon>Lythraceae</taxon>
        <taxon>Punica</taxon>
    </lineage>
</organism>
<gene>
    <name evidence="5" type="ORF">CRG98_020988</name>
</gene>
<evidence type="ECO:0000313" key="5">
    <source>
        <dbReference type="EMBL" id="PKI58599.1"/>
    </source>
</evidence>
<feature type="transmembrane region" description="Helical" evidence="4">
    <location>
        <begin position="6"/>
        <end position="23"/>
    </location>
</feature>
<feature type="transmembrane region" description="Helical" evidence="4">
    <location>
        <begin position="108"/>
        <end position="128"/>
    </location>
</feature>
<reference evidence="5 6" key="1">
    <citation type="submission" date="2017-11" db="EMBL/GenBank/DDBJ databases">
        <title>De-novo sequencing of pomegranate (Punica granatum L.) genome.</title>
        <authorList>
            <person name="Akparov Z."/>
            <person name="Amiraslanov A."/>
            <person name="Hajiyeva S."/>
            <person name="Abbasov M."/>
            <person name="Kaur K."/>
            <person name="Hamwieh A."/>
            <person name="Solovyev V."/>
            <person name="Salamov A."/>
            <person name="Braich B."/>
            <person name="Kosarev P."/>
            <person name="Mahmoud A."/>
            <person name="Hajiyev E."/>
            <person name="Babayeva S."/>
            <person name="Izzatullayeva V."/>
            <person name="Mammadov A."/>
            <person name="Mammadov A."/>
            <person name="Sharifova S."/>
            <person name="Ojaghi J."/>
            <person name="Eynullazada K."/>
            <person name="Bayramov B."/>
            <person name="Abdulazimova A."/>
            <person name="Shahmuradov I."/>
        </authorList>
    </citation>
    <scope>NUCLEOTIDE SEQUENCE [LARGE SCALE GENOMIC DNA]</scope>
    <source>
        <strain evidence="6">cv. AG2017</strain>
        <tissue evidence="5">Leaf</tissue>
    </source>
</reference>
<keyword evidence="3 4" id="KW-0472">Membrane</keyword>
<evidence type="ECO:0000256" key="4">
    <source>
        <dbReference type="SAM" id="Phobius"/>
    </source>
</evidence>
<evidence type="ECO:0000313" key="6">
    <source>
        <dbReference type="Proteomes" id="UP000233551"/>
    </source>
</evidence>
<evidence type="ECO:0000256" key="1">
    <source>
        <dbReference type="ARBA" id="ARBA00022692"/>
    </source>
</evidence>
<evidence type="ECO:0000256" key="3">
    <source>
        <dbReference type="ARBA" id="ARBA00023136"/>
    </source>
</evidence>
<sequence>MDLKNPYIFAALVQCIFAGMILLSKAAYEQGMNIFILVFYRQVIGTLLMIPFAIVFERVTFALNLYGIGLKFTTSTVGAASLNCIPVMTIIFAIMLRMEKVNVRKGVGIAKVVGMILCVGGVALLAFYNGPHIQPPFKHHLFNLSHKTKHVSSNSRWLKGCLLSLIFIAAWSLGLVLQGKVLENYPSKLTFTTVLCFSSAVQSFFVAIAAERDPSQWRLAFDFNLLVIMYCTIPKYKSFSPSTYSTGDTSDWSIVLSTSVGHKLERSSISRNVDASQSDNHNHCSILLLGEAINLASILGGLLLAASLYIVLWAKRSEGGKEEPEKIAIPQTKLMPVVEHEMNEEPLV</sequence>
<name>A0A2I0JQM6_PUNGR</name>
<evidence type="ECO:0000256" key="2">
    <source>
        <dbReference type="ARBA" id="ARBA00022989"/>
    </source>
</evidence>
<dbReference type="AlphaFoldDB" id="A0A2I0JQM6"/>
<feature type="transmembrane region" description="Helical" evidence="4">
    <location>
        <begin position="76"/>
        <end position="96"/>
    </location>
</feature>
<keyword evidence="2 4" id="KW-1133">Transmembrane helix</keyword>
<feature type="transmembrane region" description="Helical" evidence="4">
    <location>
        <begin position="292"/>
        <end position="312"/>
    </location>
</feature>
<dbReference type="Proteomes" id="UP000233551">
    <property type="component" value="Unassembled WGS sequence"/>
</dbReference>
<dbReference type="PANTHER" id="PTHR31218">
    <property type="entry name" value="WAT1-RELATED PROTEIN"/>
    <property type="match status" value="1"/>
</dbReference>
<accession>A0A2I0JQM6</accession>
<keyword evidence="6" id="KW-1185">Reference proteome</keyword>
<comment type="caution">
    <text evidence="5">The sequence shown here is derived from an EMBL/GenBank/DDBJ whole genome shotgun (WGS) entry which is preliminary data.</text>
</comment>
<dbReference type="GO" id="GO:0022857">
    <property type="term" value="F:transmembrane transporter activity"/>
    <property type="evidence" value="ECO:0007669"/>
    <property type="project" value="InterPro"/>
</dbReference>
<feature type="transmembrane region" description="Helical" evidence="4">
    <location>
        <begin position="157"/>
        <end position="177"/>
    </location>
</feature>
<keyword evidence="1 4" id="KW-0812">Transmembrane</keyword>
<dbReference type="GO" id="GO:0016020">
    <property type="term" value="C:membrane"/>
    <property type="evidence" value="ECO:0007669"/>
    <property type="project" value="InterPro"/>
</dbReference>